<evidence type="ECO:0000259" key="2">
    <source>
        <dbReference type="PROSITE" id="PS51084"/>
    </source>
</evidence>
<dbReference type="Pfam" id="PF01230">
    <property type="entry name" value="HIT"/>
    <property type="match status" value="1"/>
</dbReference>
<gene>
    <name evidence="3" type="ORF">J0A66_05065</name>
</gene>
<name>A0A939ILU7_9ALTE</name>
<dbReference type="InterPro" id="IPR026026">
    <property type="entry name" value="HIT_Hint"/>
</dbReference>
<protein>
    <submittedName>
        <fullName evidence="3">HIT domain-containing protein</fullName>
    </submittedName>
</protein>
<organism evidence="3 4">
    <name type="scientific">Bowmanella dokdonensis</name>
    <dbReference type="NCBI Taxonomy" id="751969"/>
    <lineage>
        <taxon>Bacteria</taxon>
        <taxon>Pseudomonadati</taxon>
        <taxon>Pseudomonadota</taxon>
        <taxon>Gammaproteobacteria</taxon>
        <taxon>Alteromonadales</taxon>
        <taxon>Alteromonadaceae</taxon>
        <taxon>Bowmanella</taxon>
    </lineage>
</organism>
<dbReference type="PROSITE" id="PS51084">
    <property type="entry name" value="HIT_2"/>
    <property type="match status" value="1"/>
</dbReference>
<sequence>MMFQLDPRLQQDCFVIAQLPLCSVLLMNDCHYPWTILVPRVKGVREIIDLDESSQQRLWRESALLSRVMQSRYQPYKLNIAALGNVVAQLHLHHIARFENDLAWPAPVWGKVPATAYPPQRQDEECFALQQLIEEMS</sequence>
<dbReference type="EMBL" id="JAFKCV010000002">
    <property type="protein sequence ID" value="MBN7824593.1"/>
    <property type="molecule type" value="Genomic_DNA"/>
</dbReference>
<evidence type="ECO:0000256" key="1">
    <source>
        <dbReference type="PROSITE-ProRule" id="PRU00464"/>
    </source>
</evidence>
<evidence type="ECO:0000313" key="4">
    <source>
        <dbReference type="Proteomes" id="UP000664654"/>
    </source>
</evidence>
<comment type="caution">
    <text evidence="3">The sequence shown here is derived from an EMBL/GenBank/DDBJ whole genome shotgun (WGS) entry which is preliminary data.</text>
</comment>
<dbReference type="GO" id="GO:0003824">
    <property type="term" value="F:catalytic activity"/>
    <property type="evidence" value="ECO:0007669"/>
    <property type="project" value="InterPro"/>
</dbReference>
<dbReference type="RefSeq" id="WP_206572847.1">
    <property type="nucleotide sequence ID" value="NZ_JAFKCV010000002.1"/>
</dbReference>
<reference evidence="3" key="1">
    <citation type="submission" date="2021-03" db="EMBL/GenBank/DDBJ databases">
        <title>novel species isolated from a fishpond in China.</title>
        <authorList>
            <person name="Lu H."/>
            <person name="Cai Z."/>
        </authorList>
    </citation>
    <scope>NUCLEOTIDE SEQUENCE</scope>
    <source>
        <strain evidence="3">JCM 30855</strain>
    </source>
</reference>
<dbReference type="AlphaFoldDB" id="A0A939ILU7"/>
<evidence type="ECO:0000313" key="3">
    <source>
        <dbReference type="EMBL" id="MBN7824593.1"/>
    </source>
</evidence>
<comment type="caution">
    <text evidence="1">Lacks conserved residue(s) required for the propagation of feature annotation.</text>
</comment>
<feature type="domain" description="HIT" evidence="2">
    <location>
        <begin position="2"/>
        <end position="104"/>
    </location>
</feature>
<dbReference type="PIRSF" id="PIRSF000714">
    <property type="entry name" value="HIT"/>
    <property type="match status" value="1"/>
</dbReference>
<accession>A0A939ILU7</accession>
<dbReference type="InterPro" id="IPR011146">
    <property type="entry name" value="HIT-like"/>
</dbReference>
<dbReference type="Proteomes" id="UP000664654">
    <property type="component" value="Unassembled WGS sequence"/>
</dbReference>
<dbReference type="InterPro" id="IPR036265">
    <property type="entry name" value="HIT-like_sf"/>
</dbReference>
<dbReference type="Gene3D" id="3.30.428.10">
    <property type="entry name" value="HIT-like"/>
    <property type="match status" value="1"/>
</dbReference>
<dbReference type="SUPFAM" id="SSF54197">
    <property type="entry name" value="HIT-like"/>
    <property type="match status" value="1"/>
</dbReference>
<keyword evidence="4" id="KW-1185">Reference proteome</keyword>
<proteinExistence type="predicted"/>